<dbReference type="KEGG" id="cdep:91084559"/>
<dbReference type="VEuPathDB" id="FungiDB:L203_05784"/>
<dbReference type="AlphaFoldDB" id="A0A1E3HY76"/>
<evidence type="ECO:0000256" key="1">
    <source>
        <dbReference type="SAM" id="MobiDB-lite"/>
    </source>
</evidence>
<dbReference type="OrthoDB" id="2573730at2759"/>
<dbReference type="GeneID" id="91084559"/>
<dbReference type="Proteomes" id="UP000094043">
    <property type="component" value="Chromosome 1"/>
</dbReference>
<reference evidence="2" key="3">
    <citation type="submission" date="2024-01" db="EMBL/GenBank/DDBJ databases">
        <authorList>
            <person name="Coelho M.A."/>
            <person name="David-Palma M."/>
            <person name="Shea T."/>
            <person name="Sun S."/>
            <person name="Cuomo C.A."/>
            <person name="Heitman J."/>
        </authorList>
    </citation>
    <scope>NUCLEOTIDE SEQUENCE</scope>
    <source>
        <strain evidence="2">CBS 7841</strain>
    </source>
</reference>
<evidence type="ECO:0000313" key="2">
    <source>
        <dbReference type="EMBL" id="WVN85198.1"/>
    </source>
</evidence>
<organism evidence="2 3">
    <name type="scientific">Cryptococcus depauperatus CBS 7841</name>
    <dbReference type="NCBI Taxonomy" id="1295531"/>
    <lineage>
        <taxon>Eukaryota</taxon>
        <taxon>Fungi</taxon>
        <taxon>Dikarya</taxon>
        <taxon>Basidiomycota</taxon>
        <taxon>Agaricomycotina</taxon>
        <taxon>Tremellomycetes</taxon>
        <taxon>Tremellales</taxon>
        <taxon>Cryptococcaceae</taxon>
        <taxon>Cryptococcus</taxon>
    </lineage>
</organism>
<feature type="compositionally biased region" description="Basic residues" evidence="1">
    <location>
        <begin position="294"/>
        <end position="313"/>
    </location>
</feature>
<protein>
    <submittedName>
        <fullName evidence="2">Uncharacterized protein</fullName>
    </submittedName>
</protein>
<evidence type="ECO:0000313" key="3">
    <source>
        <dbReference type="Proteomes" id="UP000094043"/>
    </source>
</evidence>
<feature type="region of interest" description="Disordered" evidence="1">
    <location>
        <begin position="78"/>
        <end position="119"/>
    </location>
</feature>
<gene>
    <name evidence="2" type="ORF">L203_100343</name>
</gene>
<dbReference type="EMBL" id="CP143784">
    <property type="protein sequence ID" value="WVN85198.1"/>
    <property type="molecule type" value="Genomic_DNA"/>
</dbReference>
<reference evidence="2" key="1">
    <citation type="submission" date="2016-06" db="EMBL/GenBank/DDBJ databases">
        <authorList>
            <person name="Cuomo C."/>
            <person name="Litvintseva A."/>
            <person name="Heitman J."/>
            <person name="Chen Y."/>
            <person name="Sun S."/>
            <person name="Springer D."/>
            <person name="Dromer F."/>
            <person name="Young S."/>
            <person name="Zeng Q."/>
            <person name="Chapman S."/>
            <person name="Gujja S."/>
            <person name="Saif S."/>
            <person name="Birren B."/>
        </authorList>
    </citation>
    <scope>NUCLEOTIDE SEQUENCE</scope>
    <source>
        <strain evidence="2">CBS 7841</strain>
    </source>
</reference>
<dbReference type="RefSeq" id="XP_066065899.1">
    <property type="nucleotide sequence ID" value="XM_066209802.1"/>
</dbReference>
<accession>A0A1E3HY76</accession>
<sequence>MSFVVKSIRSSNSACIDSPSYWATTEKAPNSASRTSIPEPFWIDSKKPLFFPNNGKRHFTAPRYSNEHTGYASLEYGEQRSTQVHPTPSSPPEPQPESENEGRLEKETLPQPQTNPSNAKRFCQRLYPFILPPDLWNESVAVEHSECTTSAIIRTPMLPLHPFLFYKTPTPATASQSTALVNDIPVHLGPHIPDPQFKNFSVPPALHDLPSHSSVCVSSSTPHPYQPGKSGQLVWLDAETTCHALRGGRITVRDHRGHKRSCHSLTFKDMARLRHQSLAMKHSDASSSKQSQKSSRKTPSRGVTRKTTTHRKPLTASRVDHLYGQLNNLNLQGDHKDITKTDCP</sequence>
<name>A0A1E3HY76_9TREE</name>
<proteinExistence type="predicted"/>
<reference evidence="2" key="2">
    <citation type="journal article" date="2022" name="Elife">
        <title>Obligate sexual reproduction of a homothallic fungus closely related to the Cryptococcus pathogenic species complex.</title>
        <authorList>
            <person name="Passer A.R."/>
            <person name="Clancey S.A."/>
            <person name="Shea T."/>
            <person name="David-Palma M."/>
            <person name="Averette A.F."/>
            <person name="Boekhout T."/>
            <person name="Porcel B.M."/>
            <person name="Nowrousian M."/>
            <person name="Cuomo C.A."/>
            <person name="Sun S."/>
            <person name="Heitman J."/>
            <person name="Coelho M.A."/>
        </authorList>
    </citation>
    <scope>NUCLEOTIDE SEQUENCE</scope>
    <source>
        <strain evidence="2">CBS 7841</strain>
    </source>
</reference>
<keyword evidence="3" id="KW-1185">Reference proteome</keyword>
<feature type="region of interest" description="Disordered" evidence="1">
    <location>
        <begin position="278"/>
        <end position="319"/>
    </location>
</feature>